<dbReference type="PROSITE" id="PS01174">
    <property type="entry name" value="LIPASE_GDXG_SER"/>
    <property type="match status" value="1"/>
</dbReference>
<dbReference type="SUPFAM" id="SSF53474">
    <property type="entry name" value="alpha/beta-Hydrolases"/>
    <property type="match status" value="1"/>
</dbReference>
<feature type="active site" evidence="3">
    <location>
        <position position="156"/>
    </location>
</feature>
<dbReference type="Proteomes" id="UP000290174">
    <property type="component" value="Unassembled WGS sequence"/>
</dbReference>
<dbReference type="EMBL" id="RKMK01000007">
    <property type="protein sequence ID" value="RXH00086.1"/>
    <property type="molecule type" value="Genomic_DNA"/>
</dbReference>
<dbReference type="PANTHER" id="PTHR48081:SF8">
    <property type="entry name" value="ALPHA_BETA HYDROLASE FOLD-3 DOMAIN-CONTAINING PROTEIN-RELATED"/>
    <property type="match status" value="1"/>
</dbReference>
<evidence type="ECO:0000256" key="3">
    <source>
        <dbReference type="PROSITE-ProRule" id="PRU10038"/>
    </source>
</evidence>
<dbReference type="InterPro" id="IPR033140">
    <property type="entry name" value="Lipase_GDXG_put_SER_AS"/>
</dbReference>
<comment type="similarity">
    <text evidence="1">Belongs to the 'GDXG' lipolytic enzyme family.</text>
</comment>
<reference evidence="5 6" key="1">
    <citation type="submission" date="2018-11" db="EMBL/GenBank/DDBJ databases">
        <title>Bradyrhizobium sp. nov., isolated from effective nodules of peanut in China.</title>
        <authorList>
            <person name="Li Y."/>
        </authorList>
    </citation>
    <scope>NUCLEOTIDE SEQUENCE [LARGE SCALE GENOMIC DNA]</scope>
    <source>
        <strain evidence="5 6">CCBAU 51770</strain>
    </source>
</reference>
<dbReference type="InterPro" id="IPR002168">
    <property type="entry name" value="Lipase_GDXG_HIS_AS"/>
</dbReference>
<keyword evidence="2 5" id="KW-0378">Hydrolase</keyword>
<organism evidence="5 6">
    <name type="scientific">Bradyrhizobium zhanjiangense</name>
    <dbReference type="NCBI Taxonomy" id="1325107"/>
    <lineage>
        <taxon>Bacteria</taxon>
        <taxon>Pseudomonadati</taxon>
        <taxon>Pseudomonadota</taxon>
        <taxon>Alphaproteobacteria</taxon>
        <taxon>Hyphomicrobiales</taxon>
        <taxon>Nitrobacteraceae</taxon>
        <taxon>Bradyrhizobium</taxon>
    </lineage>
</organism>
<evidence type="ECO:0000259" key="4">
    <source>
        <dbReference type="Pfam" id="PF07859"/>
    </source>
</evidence>
<feature type="domain" description="Alpha/beta hydrolase fold-3" evidence="4">
    <location>
        <begin position="78"/>
        <end position="285"/>
    </location>
</feature>
<dbReference type="PANTHER" id="PTHR48081">
    <property type="entry name" value="AB HYDROLASE SUPERFAMILY PROTEIN C4A8.06C"/>
    <property type="match status" value="1"/>
</dbReference>
<dbReference type="RefSeq" id="WP_128936835.1">
    <property type="nucleotide sequence ID" value="NZ_CP022221.1"/>
</dbReference>
<comment type="caution">
    <text evidence="5">The sequence shown here is derived from an EMBL/GenBank/DDBJ whole genome shotgun (WGS) entry which is preliminary data.</text>
</comment>
<dbReference type="InterPro" id="IPR050300">
    <property type="entry name" value="GDXG_lipolytic_enzyme"/>
</dbReference>
<dbReference type="InterPro" id="IPR029058">
    <property type="entry name" value="AB_hydrolase_fold"/>
</dbReference>
<accession>A0A4Q0QTL4</accession>
<proteinExistence type="inferred from homology"/>
<dbReference type="Gene3D" id="3.40.50.1820">
    <property type="entry name" value="alpha/beta hydrolase"/>
    <property type="match status" value="1"/>
</dbReference>
<sequence length="309" mass="33535">MTLDPQVEAHLKRLAGTGFADLHKLPPDQVRAGMRRMSNALGKPESVAQVEDRAIQTVTGDCRIRVYRPAPSQVRPIIVFFHGGGFVLGDLDTHDGLARALANATGSVVVSVNYPLAPENKYPAARNAAYAATKWIADHAAEIGGDASRLAVAGDSAGGNLAAVVALMARDAGAPKIAFQLLIYPDLDFRRSNTSIREFAGKWGNISRETQDWFMNHYLNKDEEKLDPLVSPLLAPSLAGLPRTFIITAEYDALRDEGEDYGRRLQGAGVDVVVRRYDGMIHEFLRWPFDGSRQALRDAADALATALGS</sequence>
<dbReference type="GO" id="GO:0016787">
    <property type="term" value="F:hydrolase activity"/>
    <property type="evidence" value="ECO:0007669"/>
    <property type="project" value="UniProtKB-KW"/>
</dbReference>
<evidence type="ECO:0000313" key="5">
    <source>
        <dbReference type="EMBL" id="RXH00086.1"/>
    </source>
</evidence>
<protein>
    <submittedName>
        <fullName evidence="5">Alpha/beta hydrolase</fullName>
    </submittedName>
</protein>
<gene>
    <name evidence="5" type="ORF">EAS61_10470</name>
</gene>
<dbReference type="FunFam" id="3.40.50.1820:FF:000089">
    <property type="entry name" value="Alpha/beta hydrolase"/>
    <property type="match status" value="1"/>
</dbReference>
<dbReference type="PROSITE" id="PS01173">
    <property type="entry name" value="LIPASE_GDXG_HIS"/>
    <property type="match status" value="1"/>
</dbReference>
<dbReference type="AlphaFoldDB" id="A0A4Q0QTL4"/>
<dbReference type="Pfam" id="PF07859">
    <property type="entry name" value="Abhydrolase_3"/>
    <property type="match status" value="1"/>
</dbReference>
<name>A0A4Q0QTL4_9BRAD</name>
<evidence type="ECO:0000256" key="2">
    <source>
        <dbReference type="ARBA" id="ARBA00022801"/>
    </source>
</evidence>
<evidence type="ECO:0000313" key="6">
    <source>
        <dbReference type="Proteomes" id="UP000290174"/>
    </source>
</evidence>
<dbReference type="InterPro" id="IPR013094">
    <property type="entry name" value="AB_hydrolase_3"/>
</dbReference>
<evidence type="ECO:0000256" key="1">
    <source>
        <dbReference type="ARBA" id="ARBA00010515"/>
    </source>
</evidence>